<evidence type="ECO:0000313" key="2">
    <source>
        <dbReference type="EMBL" id="CAK92991.1"/>
    </source>
</evidence>
<dbReference type="AlphaFoldDB" id="A0ECH4"/>
<dbReference type="EMBL" id="CT868671">
    <property type="protein sequence ID" value="CAK92991.1"/>
    <property type="molecule type" value="Genomic_DNA"/>
</dbReference>
<proteinExistence type="predicted"/>
<dbReference type="OrthoDB" id="10267742at2759"/>
<dbReference type="InParanoid" id="A0ECH4"/>
<dbReference type="KEGG" id="ptm:GSPATT00003860001"/>
<feature type="domain" description="Inositol 1,4,5-trisphosphate/ryanodine receptor" evidence="1">
    <location>
        <begin position="7"/>
        <end position="236"/>
    </location>
</feature>
<dbReference type="eggNOG" id="ENOG502SPF5">
    <property type="taxonomic scope" value="Eukaryota"/>
</dbReference>
<accession>A0ECH4</accession>
<evidence type="ECO:0000313" key="3">
    <source>
        <dbReference type="Proteomes" id="UP000000600"/>
    </source>
</evidence>
<dbReference type="GeneID" id="5046149"/>
<dbReference type="PANTHER" id="PTHR13715">
    <property type="entry name" value="RYANODINE RECEPTOR AND IP3 RECEPTOR"/>
    <property type="match status" value="1"/>
</dbReference>
<dbReference type="Proteomes" id="UP000000600">
    <property type="component" value="Unassembled WGS sequence"/>
</dbReference>
<dbReference type="PANTHER" id="PTHR13715:SF99">
    <property type="entry name" value="INOSITOL 1,4,5-TRISPHOSPHATE RECEPTOR-LIKE PROTEIN A"/>
    <property type="match status" value="1"/>
</dbReference>
<dbReference type="Pfam" id="PF08709">
    <property type="entry name" value="Ins145_P3_rec"/>
    <property type="match status" value="1"/>
</dbReference>
<sequence length="427" mass="49986">MNQEDLNYLTYGSVISISHVQDDHSFITADGFVKRAVCLQNFHHIDVVDVKQLGKMKSRPYYHTLFQIFPKFTNTTKQEILKELIGEEQEEEVQPAVQNILESISKHQKVDEKTILSKEQVQMFSQKLLQEFKYNLDTFEKSKAHKVSYKSHIQLLHLASSKFLACHQKEARVESSNYKITLDELPSDSSLFKILPAYKYQKEGEQVIYASDIVYIVRATSFMNKLTFLHASQEMGNYGKSRKQKKSDEDLLQYKMEKDIIKREVNAALDEENQTQWRISVYSDYVPETSGYLKCGDVIWLHHSETNTTIAATRKGKPVDQKNFQSFNLVDWLKVENVELNVLSGSTKESYDEYTGRYTFRCGLLNQKYIRKEALQYLIRNTDSNILHQDCIYLGFKTNLHQINREFQQPYFILVNQRILRLEKSQS</sequence>
<dbReference type="Gene3D" id="2.80.10.50">
    <property type="match status" value="1"/>
</dbReference>
<dbReference type="GO" id="GO:0006816">
    <property type="term" value="P:calcium ion transport"/>
    <property type="evidence" value="ECO:0007669"/>
    <property type="project" value="InterPro"/>
</dbReference>
<dbReference type="InterPro" id="IPR014821">
    <property type="entry name" value="Ins145_P3_rcpt"/>
</dbReference>
<gene>
    <name evidence="2" type="ORF">GSPATT00003860001</name>
</gene>
<protein>
    <recommendedName>
        <fullName evidence="1">Inositol 1,4,5-trisphosphate/ryanodine receptor domain-containing protein</fullName>
    </recommendedName>
</protein>
<dbReference type="InterPro" id="IPR036300">
    <property type="entry name" value="MIR_dom_sf"/>
</dbReference>
<name>A0ECH4_PARTE</name>
<evidence type="ECO:0000259" key="1">
    <source>
        <dbReference type="Pfam" id="PF08709"/>
    </source>
</evidence>
<dbReference type="SUPFAM" id="SSF82109">
    <property type="entry name" value="MIR domain"/>
    <property type="match status" value="2"/>
</dbReference>
<dbReference type="RefSeq" id="XP_001460388.1">
    <property type="nucleotide sequence ID" value="XM_001460351.1"/>
</dbReference>
<dbReference type="HOGENOM" id="CLU_643223_0_0_1"/>
<reference evidence="2 3" key="1">
    <citation type="journal article" date="2006" name="Nature">
        <title>Global trends of whole-genome duplications revealed by the ciliate Paramecium tetraurelia.</title>
        <authorList>
            <consortium name="Genoscope"/>
            <person name="Aury J.-M."/>
            <person name="Jaillon O."/>
            <person name="Duret L."/>
            <person name="Noel B."/>
            <person name="Jubin C."/>
            <person name="Porcel B.M."/>
            <person name="Segurens B."/>
            <person name="Daubin V."/>
            <person name="Anthouard V."/>
            <person name="Aiach N."/>
            <person name="Arnaiz O."/>
            <person name="Billaut A."/>
            <person name="Beisson J."/>
            <person name="Blanc I."/>
            <person name="Bouhouche K."/>
            <person name="Camara F."/>
            <person name="Duharcourt S."/>
            <person name="Guigo R."/>
            <person name="Gogendeau D."/>
            <person name="Katinka M."/>
            <person name="Keller A.-M."/>
            <person name="Kissmehl R."/>
            <person name="Klotz C."/>
            <person name="Koll F."/>
            <person name="Le Moue A."/>
            <person name="Lepere C."/>
            <person name="Malinsky S."/>
            <person name="Nowacki M."/>
            <person name="Nowak J.K."/>
            <person name="Plattner H."/>
            <person name="Poulain J."/>
            <person name="Ruiz F."/>
            <person name="Serrano V."/>
            <person name="Zagulski M."/>
            <person name="Dessen P."/>
            <person name="Betermier M."/>
            <person name="Weissenbach J."/>
            <person name="Scarpelli C."/>
            <person name="Schachter V."/>
            <person name="Sperling L."/>
            <person name="Meyer E."/>
            <person name="Cohen J."/>
            <person name="Wincker P."/>
        </authorList>
    </citation>
    <scope>NUCLEOTIDE SEQUENCE [LARGE SCALE GENOMIC DNA]</scope>
    <source>
        <strain evidence="2 3">Stock d4-2</strain>
    </source>
</reference>
<dbReference type="STRING" id="5888.A0ECH4"/>
<keyword evidence="3" id="KW-1185">Reference proteome</keyword>
<dbReference type="InterPro" id="IPR015925">
    <property type="entry name" value="Ryanodine_IP3_receptor"/>
</dbReference>
<organism evidence="2 3">
    <name type="scientific">Paramecium tetraurelia</name>
    <dbReference type="NCBI Taxonomy" id="5888"/>
    <lineage>
        <taxon>Eukaryota</taxon>
        <taxon>Sar</taxon>
        <taxon>Alveolata</taxon>
        <taxon>Ciliophora</taxon>
        <taxon>Intramacronucleata</taxon>
        <taxon>Oligohymenophorea</taxon>
        <taxon>Peniculida</taxon>
        <taxon>Parameciidae</taxon>
        <taxon>Paramecium</taxon>
    </lineage>
</organism>